<sequence>MRVILTHNCRPQILAKYQKMSYNYIVSWLLITFTAAVSCVLTYVFSRYQHDPYMDEVFHVRQTLKYIQGNWKFWDSKITTPPGLYVAYVSAHKVLSLLGVLPPEPTAMHFRFSSVLFSIINHVIILRIAKIMKCNSPNILAITIASEPLFLFFSAFYYTDHCSILFVMASVYFILLHRDWLSALFVSYAVFTRQSNIIWVPLLMCIHTSGSLSQNMFGHDRCSSTMWIKRLLYMFVTHPLSVTLVMLKSVFRPCLPFVLVLFSFISFVIINKGIVLGDREAHTAVLNIPQFFYFATFCALSTPIQFVGYIVNSIKSFRNLLVNRSWRVLTIFLLLTPTFVLIILISLKYCLFIHPYLISDNRHYTFYIWRKIIYRNVFTYYGLSVVYLVATAYFVNTLFFSYRNIPFGPFIERLVFLVCTFIVVIASGLLELRYFLIPFVLWRVFSFSHTHYKYLLCEVLWSLLIVFITAYLFIFKPFEWPSEPGVYQRFMW</sequence>
<dbReference type="PANTHER" id="PTHR12989:SF10">
    <property type="entry name" value="DOL-P-GLC:GLC(2)MAN(9)GLCNAC(2)-PP-DOL ALPHA-1,2-GLUCOSYLTRANSFERASE-RELATED"/>
    <property type="match status" value="1"/>
</dbReference>
<keyword evidence="16" id="KW-1185">Reference proteome</keyword>
<evidence type="ECO:0000256" key="8">
    <source>
        <dbReference type="ARBA" id="ARBA00022692"/>
    </source>
</evidence>
<proteinExistence type="inferred from homology"/>
<feature type="transmembrane region" description="Helical" evidence="14">
    <location>
        <begin position="257"/>
        <end position="279"/>
    </location>
</feature>
<evidence type="ECO:0000256" key="12">
    <source>
        <dbReference type="ARBA" id="ARBA00044727"/>
    </source>
</evidence>
<dbReference type="PIRSF" id="PIRSF028810">
    <property type="entry name" value="Alpha1_2_glucosyltferase_Alg10"/>
    <property type="match status" value="1"/>
</dbReference>
<dbReference type="GO" id="GO:0005789">
    <property type="term" value="C:endoplasmic reticulum membrane"/>
    <property type="evidence" value="ECO:0007669"/>
    <property type="project" value="UniProtKB-SubCell"/>
</dbReference>
<keyword evidence="9" id="KW-0256">Endoplasmic reticulum</keyword>
<evidence type="ECO:0000256" key="1">
    <source>
        <dbReference type="ARBA" id="ARBA00004477"/>
    </source>
</evidence>
<evidence type="ECO:0000256" key="14">
    <source>
        <dbReference type="PIRNR" id="PIRNR028810"/>
    </source>
</evidence>
<accession>A0A922IKA6</accession>
<evidence type="ECO:0000256" key="5">
    <source>
        <dbReference type="ARBA" id="ARBA00018512"/>
    </source>
</evidence>
<feature type="transmembrane region" description="Helical" evidence="14">
    <location>
        <begin position="291"/>
        <end position="311"/>
    </location>
</feature>
<comment type="subcellular location">
    <subcellularLocation>
        <location evidence="1">Endoplasmic reticulum membrane</location>
        <topology evidence="1">Multi-pass membrane protein</topology>
    </subcellularLocation>
</comment>
<feature type="transmembrane region" description="Helical" evidence="14">
    <location>
        <begin position="21"/>
        <end position="45"/>
    </location>
</feature>
<comment type="caution">
    <text evidence="15">The sequence shown here is derived from an EMBL/GenBank/DDBJ whole genome shotgun (WGS) entry which is preliminary data.</text>
</comment>
<keyword evidence="7" id="KW-0808">Transferase</keyword>
<feature type="transmembrane region" description="Helical" evidence="14">
    <location>
        <begin position="164"/>
        <end position="191"/>
    </location>
</feature>
<name>A0A922IKA6_SCHHA</name>
<protein>
    <recommendedName>
        <fullName evidence="5 14">Dol-P-Glc:Glc(2)Man(9)GlcNAc(2)-PP-Dol alpha-1,2-glucosyltransferase</fullName>
        <ecNumber evidence="4 14">2.4.1.256</ecNumber>
    </recommendedName>
</protein>
<evidence type="ECO:0000313" key="16">
    <source>
        <dbReference type="Proteomes" id="UP000471633"/>
    </source>
</evidence>
<dbReference type="GO" id="GO:0006488">
    <property type="term" value="P:dolichol-linked oligosaccharide biosynthetic process"/>
    <property type="evidence" value="ECO:0007669"/>
    <property type="project" value="UniProtKB-UniRule"/>
</dbReference>
<dbReference type="GeneID" id="24589197"/>
<comment type="pathway">
    <text evidence="2">Protein modification; protein glycosylation.</text>
</comment>
<comment type="similarity">
    <text evidence="3 14">Belongs to the ALG10 glucosyltransferase family.</text>
</comment>
<evidence type="ECO:0000256" key="6">
    <source>
        <dbReference type="ARBA" id="ARBA00022676"/>
    </source>
</evidence>
<organism evidence="15 16">
    <name type="scientific">Schistosoma haematobium</name>
    <name type="common">Blood fluke</name>
    <dbReference type="NCBI Taxonomy" id="6185"/>
    <lineage>
        <taxon>Eukaryota</taxon>
        <taxon>Metazoa</taxon>
        <taxon>Spiralia</taxon>
        <taxon>Lophotrochozoa</taxon>
        <taxon>Platyhelminthes</taxon>
        <taxon>Trematoda</taxon>
        <taxon>Digenea</taxon>
        <taxon>Strigeidida</taxon>
        <taxon>Schistosomatoidea</taxon>
        <taxon>Schistosomatidae</taxon>
        <taxon>Schistosoma</taxon>
    </lineage>
</organism>
<gene>
    <name evidence="15" type="primary">ALG10B</name>
    <name evidence="15" type="ORF">MS3_00008560</name>
</gene>
<evidence type="ECO:0000256" key="13">
    <source>
        <dbReference type="ARBA" id="ARBA00048064"/>
    </source>
</evidence>
<reference evidence="15" key="2">
    <citation type="journal article" date="2019" name="Gigascience">
        <title>High-quality Schistosoma haematobium genome achieved by single-molecule and long-range sequencing.</title>
        <authorList>
            <person name="Stroehlein A.J."/>
            <person name="Korhonen P.K."/>
            <person name="Chong T.M."/>
            <person name="Lim Y.L."/>
            <person name="Chan K.G."/>
            <person name="Webster B."/>
            <person name="Rollinson D."/>
            <person name="Brindley P.J."/>
            <person name="Gasser R.B."/>
            <person name="Young N.D."/>
        </authorList>
    </citation>
    <scope>NUCLEOTIDE SEQUENCE</scope>
</reference>
<keyword evidence="10 14" id="KW-1133">Transmembrane helix</keyword>
<evidence type="ECO:0000256" key="2">
    <source>
        <dbReference type="ARBA" id="ARBA00004922"/>
    </source>
</evidence>
<dbReference type="PANTHER" id="PTHR12989">
    <property type="entry name" value="ALPHA-1,2-GLUCOSYLTRANSFERASE ALG10"/>
    <property type="match status" value="1"/>
</dbReference>
<feature type="transmembrane region" description="Helical" evidence="14">
    <location>
        <begin position="331"/>
        <end position="357"/>
    </location>
</feature>
<evidence type="ECO:0000256" key="4">
    <source>
        <dbReference type="ARBA" id="ARBA00011967"/>
    </source>
</evidence>
<dbReference type="GO" id="GO:0106073">
    <property type="term" value="F:dolichyl pyrophosphate Glc2Man9GlcNAc2 alpha-1,2-glucosyltransferase activity"/>
    <property type="evidence" value="ECO:0007669"/>
    <property type="project" value="UniProtKB-UniRule"/>
</dbReference>
<dbReference type="EMBL" id="AMPZ03000006">
    <property type="protein sequence ID" value="KAH9581418.1"/>
    <property type="molecule type" value="Genomic_DNA"/>
</dbReference>
<dbReference type="InterPro" id="IPR016900">
    <property type="entry name" value="Alg10"/>
</dbReference>
<dbReference type="EC" id="2.4.1.256" evidence="4 14"/>
<keyword evidence="11 14" id="KW-0472">Membrane</keyword>
<reference evidence="15" key="1">
    <citation type="journal article" date="2012" name="Nat. Genet.">
        <title>Whole-genome sequence of Schistosoma haematobium.</title>
        <authorList>
            <person name="Young N.D."/>
            <person name="Jex A.R."/>
            <person name="Li B."/>
            <person name="Liu S."/>
            <person name="Yang L."/>
            <person name="Xiong Z."/>
            <person name="Li Y."/>
            <person name="Cantacessi C."/>
            <person name="Hall R.S."/>
            <person name="Xu X."/>
            <person name="Chen F."/>
            <person name="Wu X."/>
            <person name="Zerlotini A."/>
            <person name="Oliveira G."/>
            <person name="Hofmann A."/>
            <person name="Zhang G."/>
            <person name="Fang X."/>
            <person name="Kang Y."/>
            <person name="Campbell B.E."/>
            <person name="Loukas A."/>
            <person name="Ranganathan S."/>
            <person name="Rollinson D."/>
            <person name="Rinaldi G."/>
            <person name="Brindley P.J."/>
            <person name="Yang H."/>
            <person name="Wang J."/>
            <person name="Wang J."/>
            <person name="Gasser R.B."/>
        </authorList>
    </citation>
    <scope>NUCLEOTIDE SEQUENCE</scope>
</reference>
<dbReference type="AlphaFoldDB" id="A0A922IKA6"/>
<dbReference type="Proteomes" id="UP000471633">
    <property type="component" value="Unassembled WGS sequence"/>
</dbReference>
<comment type="function">
    <text evidence="12">Dol-P-Glc:Glc(2)Man(9)GlcNAc(2)-PP-Dol alpha-1,2-glucosyltransferase that operates in the biosynthetic pathway of dolichol-linked oligosaccharides, the glycan precursors employed in protein asparagine (N)-glycosylation. The assembly of dolichol-linked oligosaccharides begins on the cytosolic side of the endoplasmic reticulum membrane and finishes in its lumen. The sequential addition of sugars to dolichol pyrophosphate produces dolichol-linked oligosaccharides containing fourteen sugars, including two GlcNAcs, nine mannoses and three glucoses. Once assembled, the oligosaccharide is transferred from the lipid to nascent proteins by oligosaccharyltransferases. In the lumen of the endoplasmic reticulum, adds the third and last glucose residue from dolichyl phosphate glucose (Dol-P-Glc) onto the lipid-linked oligosaccharide intermediate Glc(2)Man(9)GlcNAc(2)-PP-Dol to produce Glc(3)Man(9)GlcNAc(2)-PP-Dol.</text>
</comment>
<reference evidence="15" key="4">
    <citation type="journal article" date="2022" name="PLoS Pathog.">
        <title>Chromosome-level genome of Schistosoma haematobium underpins genome-wide explorations of molecular variation.</title>
        <authorList>
            <person name="Stroehlein A.J."/>
            <person name="Korhonen P.K."/>
            <person name="Lee V.V."/>
            <person name="Ralph S.A."/>
            <person name="Mentink-Kane M."/>
            <person name="You H."/>
            <person name="McManus D.P."/>
            <person name="Tchuente L.T."/>
            <person name="Stothard J.R."/>
            <person name="Kaur P."/>
            <person name="Dudchenko O."/>
            <person name="Aiden E.L."/>
            <person name="Yang B."/>
            <person name="Yang H."/>
            <person name="Emery A.M."/>
            <person name="Webster B.L."/>
            <person name="Brindley P.J."/>
            <person name="Rollinson D."/>
            <person name="Chang B.C.H."/>
            <person name="Gasser R.B."/>
            <person name="Young N.D."/>
        </authorList>
    </citation>
    <scope>NUCLEOTIDE SEQUENCE</scope>
</reference>
<dbReference type="Pfam" id="PF04922">
    <property type="entry name" value="DIE2_ALG10"/>
    <property type="match status" value="1"/>
</dbReference>
<evidence type="ECO:0000256" key="9">
    <source>
        <dbReference type="ARBA" id="ARBA00022824"/>
    </source>
</evidence>
<evidence type="ECO:0000313" key="15">
    <source>
        <dbReference type="EMBL" id="KAH9581418.1"/>
    </source>
</evidence>
<keyword evidence="8 14" id="KW-0812">Transmembrane</keyword>
<feature type="transmembrane region" description="Helical" evidence="14">
    <location>
        <begin position="231"/>
        <end position="251"/>
    </location>
</feature>
<dbReference type="RefSeq" id="XP_051065526.1">
    <property type="nucleotide sequence ID" value="XM_051216896.1"/>
</dbReference>
<feature type="transmembrane region" description="Helical" evidence="14">
    <location>
        <begin position="138"/>
        <end position="158"/>
    </location>
</feature>
<evidence type="ECO:0000256" key="3">
    <source>
        <dbReference type="ARBA" id="ARBA00010600"/>
    </source>
</evidence>
<dbReference type="CTD" id="144245"/>
<feature type="transmembrane region" description="Helical" evidence="14">
    <location>
        <begin position="378"/>
        <end position="402"/>
    </location>
</feature>
<reference evidence="15" key="3">
    <citation type="submission" date="2021-06" db="EMBL/GenBank/DDBJ databases">
        <title>Chromosome-level genome assembly for S. haematobium.</title>
        <authorList>
            <person name="Stroehlein A.J."/>
        </authorList>
    </citation>
    <scope>NUCLEOTIDE SEQUENCE</scope>
</reference>
<feature type="transmembrane region" description="Helical" evidence="14">
    <location>
        <begin position="454"/>
        <end position="474"/>
    </location>
</feature>
<keyword evidence="6 14" id="KW-0328">Glycosyltransferase</keyword>
<evidence type="ECO:0000256" key="11">
    <source>
        <dbReference type="ARBA" id="ARBA00023136"/>
    </source>
</evidence>
<feature type="transmembrane region" description="Helical" evidence="14">
    <location>
        <begin position="108"/>
        <end position="126"/>
    </location>
</feature>
<comment type="catalytic activity">
    <reaction evidence="13">
        <text>an alpha-D-Glc-(1-&gt;3)-alpha-D-Glc-(1-&gt;3)-alpha-D-Man-(1-&gt;2)-alpha-D-Man-(1-&gt;2)-alpha-D-Man-(1-&gt;3)-[alpha-D-Man-(1-&gt;2)-alpha-D-Man-(1-&gt;3)-[alpha-D-Man-(1-&gt;2)-alpha-D-Man-(1-&gt;6)]-alpha-D-Man-(1-&gt;6)]-beta-D-Man-(1-&gt;4)-beta-D-GlcNAc-(1-&gt;4)-alpha-D-GlcNAc-diphospho-di-trans,poly-cis-dolichol + a di-trans,poly-cis-dolichyl beta-D-glucosyl phosphate = a alpha-D-Glc-(1-&gt;2)-alpha-D-Glc-(1-&gt;3)-alpha-D-Glc-(1-&gt;3)-alpha-D-Man-(1-&gt;2)-alpha-D-Man-(1-&gt;2)-alpha-D-Man-(1-&gt;3)-[alpha-D-Man-(1-&gt;2)-alpha-D-Man-(1-&gt;3)-[alpha-D-Man-(1-&gt;2)-alpha-D-Man-(1-&gt;6)]-alpha-D-Man-(1-&gt;6)]-beta-D-Man-(1-&gt;4)-beta-D-GlcNAc-(1-&gt;4)-alpha-D-GlcNAc-diphospho-di-trans,poly-cis-dolichol + a di-trans,poly-cis-dolichyl phosphate + H(+)</text>
        <dbReference type="Rhea" id="RHEA:29543"/>
        <dbReference type="Rhea" id="RHEA-COMP:19498"/>
        <dbReference type="Rhea" id="RHEA-COMP:19502"/>
        <dbReference type="Rhea" id="RHEA-COMP:19512"/>
        <dbReference type="Rhea" id="RHEA-COMP:19522"/>
        <dbReference type="ChEBI" id="CHEBI:15378"/>
        <dbReference type="ChEBI" id="CHEBI:57525"/>
        <dbReference type="ChEBI" id="CHEBI:57683"/>
        <dbReference type="ChEBI" id="CHEBI:132522"/>
        <dbReference type="ChEBI" id="CHEBI:132523"/>
        <dbReference type="EC" id="2.4.1.256"/>
    </reaction>
    <physiologicalReaction direction="left-to-right" evidence="13">
        <dbReference type="Rhea" id="RHEA:29544"/>
    </physiologicalReaction>
</comment>
<evidence type="ECO:0000256" key="7">
    <source>
        <dbReference type="ARBA" id="ARBA00022679"/>
    </source>
</evidence>
<evidence type="ECO:0000256" key="10">
    <source>
        <dbReference type="ARBA" id="ARBA00022989"/>
    </source>
</evidence>
<feature type="transmembrane region" description="Helical" evidence="14">
    <location>
        <begin position="414"/>
        <end position="442"/>
    </location>
</feature>